<feature type="domain" description="UBX" evidence="3">
    <location>
        <begin position="423"/>
        <end position="500"/>
    </location>
</feature>
<feature type="region of interest" description="Disordered" evidence="2">
    <location>
        <begin position="151"/>
        <end position="174"/>
    </location>
</feature>
<dbReference type="CDD" id="cd17056">
    <property type="entry name" value="Ubl_FAF1"/>
    <property type="match status" value="1"/>
</dbReference>
<dbReference type="InterPro" id="IPR036249">
    <property type="entry name" value="Thioredoxin-like_sf"/>
</dbReference>
<dbReference type="InterPro" id="IPR006577">
    <property type="entry name" value="UAS"/>
</dbReference>
<sequence>MPSRQIVERQPRMLDFRVEYRDRNVDVVLEDSCTVGEIKQILENELQIPVSKMLLKGWKTGDVEDSTVLKSLHLPKNNSLYVLTPDLPPPSSSSHAGALQESLNQNFMLIITHREVQREYNLNFSGSSTIQEMCLAESGLSYPCHRLTVGRRSSPAQTREQSEEQSTDVHMVSDSDGDDFEDASEFGVDDGEVFGMASSALRKSPMSECNFSYRYGDCHPVFFIGSLEAAFQEAFYVKARDRKLLAIYLHHDESVLTNVFCSQMLCAESIVSYLSQNFITWAWDLTKDANRARFLTMCNRHFGSVVAQTIRTQKTDQFPLFLIIMGKRSSNEVLNVIQGNTTVDELMMRLMADEREARENVKREQDEAYRLSLEADRAKREAHEREMAEQFRLEQIRKEQEEEREAIRLSLEQALPPEPKEENAEPVSKLRIRTPSGEFLERRFLASNKLQIVFDFVASKGFPWDEFKLLSTFPRRDVTQLDPNKSLLEVKLFPQETLFLEAKE</sequence>
<dbReference type="FunFam" id="3.10.20.90:FF:000137">
    <property type="entry name" value="Fas associated factor 1"/>
    <property type="match status" value="1"/>
</dbReference>
<dbReference type="GO" id="GO:0005783">
    <property type="term" value="C:endoplasmic reticulum"/>
    <property type="evidence" value="ECO:0007669"/>
    <property type="project" value="TreeGrafter"/>
</dbReference>
<dbReference type="CDD" id="cd02990">
    <property type="entry name" value="UAS_FAF1"/>
    <property type="match status" value="1"/>
</dbReference>
<organism evidence="4">
    <name type="scientific">Capra hircus</name>
    <name type="common">Goat</name>
    <dbReference type="NCBI Taxonomy" id="9925"/>
    <lineage>
        <taxon>Eukaryota</taxon>
        <taxon>Metazoa</taxon>
        <taxon>Chordata</taxon>
        <taxon>Craniata</taxon>
        <taxon>Vertebrata</taxon>
        <taxon>Euteleostomi</taxon>
        <taxon>Mammalia</taxon>
        <taxon>Eutheria</taxon>
        <taxon>Laurasiatheria</taxon>
        <taxon>Artiodactyla</taxon>
        <taxon>Ruminantia</taxon>
        <taxon>Pecora</taxon>
        <taxon>Bovidae</taxon>
        <taxon>Caprinae</taxon>
        <taxon>Capra</taxon>
    </lineage>
</organism>
<dbReference type="Gene3D" id="3.10.20.90">
    <property type="entry name" value="Phosphatidylinositol 3-kinase Catalytic Subunit, Chain A, domain 1"/>
    <property type="match status" value="2"/>
</dbReference>
<name>A0A8C2NPN1_CAPHI</name>
<dbReference type="CDD" id="cd01771">
    <property type="entry name" value="UBX_UBXN3A"/>
    <property type="match status" value="1"/>
</dbReference>
<evidence type="ECO:0000256" key="1">
    <source>
        <dbReference type="SAM" id="Coils"/>
    </source>
</evidence>
<dbReference type="Ensembl" id="ENSCHIT00010011908.1">
    <property type="protein sequence ID" value="ENSCHIP00010008447.1"/>
    <property type="gene ID" value="ENSCHIG00010005949.1"/>
</dbReference>
<evidence type="ECO:0000259" key="3">
    <source>
        <dbReference type="PROSITE" id="PS50033"/>
    </source>
</evidence>
<keyword evidence="1" id="KW-0175">Coiled coil</keyword>
<evidence type="ECO:0000313" key="4">
    <source>
        <dbReference type="Ensembl" id="ENSCHIP00010008447.1"/>
    </source>
</evidence>
<protein>
    <recommendedName>
        <fullName evidence="3">UBX domain-containing protein</fullName>
    </recommendedName>
</protein>
<dbReference type="AlphaFoldDB" id="A0A8C2NPN1"/>
<dbReference type="Pfam" id="PF21021">
    <property type="entry name" value="FAF1"/>
    <property type="match status" value="1"/>
</dbReference>
<dbReference type="Gene3D" id="3.40.30.10">
    <property type="entry name" value="Glutaredoxin"/>
    <property type="match status" value="1"/>
</dbReference>
<dbReference type="CDD" id="cd17129">
    <property type="entry name" value="Ubl1_FAF1"/>
    <property type="match status" value="1"/>
</dbReference>
<reference evidence="4" key="1">
    <citation type="submission" date="2019-03" db="EMBL/GenBank/DDBJ databases">
        <title>Genome sequencing and reference-guided assembly of Black Bengal Goat (Capra hircus).</title>
        <authorList>
            <person name="Siddiki A.Z."/>
            <person name="Baten A."/>
            <person name="Billah M."/>
            <person name="Alam M.A.U."/>
            <person name="Shawrob K.S.M."/>
            <person name="Saha S."/>
            <person name="Chowdhury M."/>
            <person name="Rahman A.H."/>
            <person name="Stear M."/>
            <person name="Miah G."/>
            <person name="Das G.B."/>
            <person name="Hossain M.M."/>
            <person name="Kumkum M."/>
            <person name="Islam M.S."/>
            <person name="Mollah A.M."/>
            <person name="Ahsan A."/>
            <person name="Tusar F."/>
            <person name="Khan M.K.I."/>
        </authorList>
    </citation>
    <scope>NUCLEOTIDE SEQUENCE [LARGE SCALE GENOMIC DNA]</scope>
</reference>
<dbReference type="SMART" id="SM00166">
    <property type="entry name" value="UBX"/>
    <property type="match status" value="1"/>
</dbReference>
<dbReference type="InterPro" id="IPR049483">
    <property type="entry name" value="FAF1_2-like_UAS"/>
</dbReference>
<proteinExistence type="predicted"/>
<dbReference type="InterPro" id="IPR050730">
    <property type="entry name" value="UBX_domain-protein"/>
</dbReference>
<dbReference type="GO" id="GO:0036503">
    <property type="term" value="P:ERAD pathway"/>
    <property type="evidence" value="ECO:0007669"/>
    <property type="project" value="TreeGrafter"/>
</dbReference>
<evidence type="ECO:0000256" key="2">
    <source>
        <dbReference type="SAM" id="MobiDB-lite"/>
    </source>
</evidence>
<feature type="coiled-coil region" evidence="1">
    <location>
        <begin position="347"/>
        <end position="413"/>
    </location>
</feature>
<dbReference type="SUPFAM" id="SSF52833">
    <property type="entry name" value="Thioredoxin-like"/>
    <property type="match status" value="1"/>
</dbReference>
<dbReference type="PANTHER" id="PTHR23322">
    <property type="entry name" value="FAS-ASSOCIATED PROTEIN"/>
    <property type="match status" value="1"/>
</dbReference>
<dbReference type="InterPro" id="IPR033043">
    <property type="entry name" value="FAF1-like_UBX"/>
</dbReference>
<dbReference type="GO" id="GO:0005634">
    <property type="term" value="C:nucleus"/>
    <property type="evidence" value="ECO:0007669"/>
    <property type="project" value="TreeGrafter"/>
</dbReference>
<dbReference type="PROSITE" id="PS50033">
    <property type="entry name" value="UBX"/>
    <property type="match status" value="1"/>
</dbReference>
<dbReference type="GO" id="GO:0051059">
    <property type="term" value="F:NF-kappaB binding"/>
    <property type="evidence" value="ECO:0007669"/>
    <property type="project" value="TreeGrafter"/>
</dbReference>
<dbReference type="InterPro" id="IPR001012">
    <property type="entry name" value="UBX_dom"/>
</dbReference>
<dbReference type="PANTHER" id="PTHR23322:SF96">
    <property type="entry name" value="FAS-ASSOCIATED FACTOR 1"/>
    <property type="match status" value="1"/>
</dbReference>
<dbReference type="Pfam" id="PF00789">
    <property type="entry name" value="UBX"/>
    <property type="match status" value="1"/>
</dbReference>
<dbReference type="GO" id="GO:0043130">
    <property type="term" value="F:ubiquitin binding"/>
    <property type="evidence" value="ECO:0007669"/>
    <property type="project" value="TreeGrafter"/>
</dbReference>
<reference evidence="4" key="2">
    <citation type="submission" date="2025-08" db="UniProtKB">
        <authorList>
            <consortium name="Ensembl"/>
        </authorList>
    </citation>
    <scope>IDENTIFICATION</scope>
</reference>
<dbReference type="SUPFAM" id="SSF54236">
    <property type="entry name" value="Ubiquitin-like"/>
    <property type="match status" value="2"/>
</dbReference>
<dbReference type="InterPro" id="IPR029071">
    <property type="entry name" value="Ubiquitin-like_domsf"/>
</dbReference>
<dbReference type="FunFam" id="3.10.20.90:FF:000122">
    <property type="entry name" value="Fas associated factor 1"/>
    <property type="match status" value="1"/>
</dbReference>
<dbReference type="SMART" id="SM00594">
    <property type="entry name" value="UAS"/>
    <property type="match status" value="1"/>
</dbReference>
<accession>A0A8C2NPN1</accession>